<keyword evidence="5" id="KW-0210">Decarboxylase</keyword>
<evidence type="ECO:0000256" key="9">
    <source>
        <dbReference type="SAM" id="Phobius"/>
    </source>
</evidence>
<evidence type="ECO:0000256" key="6">
    <source>
        <dbReference type="ARBA" id="ARBA00023027"/>
    </source>
</evidence>
<feature type="transmembrane region" description="Helical" evidence="9">
    <location>
        <begin position="44"/>
        <end position="61"/>
    </location>
</feature>
<dbReference type="CDD" id="cd05230">
    <property type="entry name" value="UGD_SDR_e"/>
    <property type="match status" value="1"/>
</dbReference>
<comment type="function">
    <text evidence="8">Catalyzes the NAD-dependent decarboxylation of UDP-glucuronic acid to UDP-xylose. Necessary for the biosynthesis of the core tetrasaccharide in glycosaminoglycan biosynthesis.</text>
</comment>
<dbReference type="Proteomes" id="UP001418222">
    <property type="component" value="Unassembled WGS sequence"/>
</dbReference>
<gene>
    <name evidence="12" type="primary">UXS2</name>
    <name evidence="12" type="ORF">KSP39_PZI006844</name>
</gene>
<dbReference type="EC" id="4.1.1.35" evidence="4"/>
<evidence type="ECO:0000256" key="7">
    <source>
        <dbReference type="ARBA" id="ARBA00023239"/>
    </source>
</evidence>
<evidence type="ECO:0000256" key="4">
    <source>
        <dbReference type="ARBA" id="ARBA00012290"/>
    </source>
</evidence>
<name>A0AAP0BQB2_9ASPA</name>
<dbReference type="InterPro" id="IPR036291">
    <property type="entry name" value="NAD(P)-bd_dom_sf"/>
</dbReference>
<evidence type="ECO:0000256" key="5">
    <source>
        <dbReference type="ARBA" id="ARBA00022793"/>
    </source>
</evidence>
<dbReference type="FunFam" id="3.40.50.720:FF:000044">
    <property type="entry name" value="UDP-glucuronic acid decarboxylase 1"/>
    <property type="match status" value="1"/>
</dbReference>
<accession>A0AAP0BQB2</accession>
<evidence type="ECO:0000259" key="10">
    <source>
        <dbReference type="Pfam" id="PF01370"/>
    </source>
</evidence>
<feature type="domain" description="NAD-dependent epimerase/dehydratase" evidence="10">
    <location>
        <begin position="118"/>
        <end position="169"/>
    </location>
</feature>
<dbReference type="AlphaFoldDB" id="A0AAP0BQB2"/>
<keyword evidence="13" id="KW-1185">Reference proteome</keyword>
<proteinExistence type="inferred from homology"/>
<comment type="cofactor">
    <cofactor evidence="1">
        <name>NAD(+)</name>
        <dbReference type="ChEBI" id="CHEBI:57540"/>
    </cofactor>
</comment>
<dbReference type="GO" id="GO:0048040">
    <property type="term" value="F:UDP-glucuronate decarboxylase activity"/>
    <property type="evidence" value="ECO:0007669"/>
    <property type="project" value="UniProtKB-EC"/>
</dbReference>
<keyword evidence="9" id="KW-0812">Transmembrane</keyword>
<evidence type="ECO:0000256" key="8">
    <source>
        <dbReference type="ARBA" id="ARBA00025005"/>
    </source>
</evidence>
<evidence type="ECO:0000256" key="2">
    <source>
        <dbReference type="ARBA" id="ARBA00005100"/>
    </source>
</evidence>
<evidence type="ECO:0000256" key="3">
    <source>
        <dbReference type="ARBA" id="ARBA00007505"/>
    </source>
</evidence>
<evidence type="ECO:0000259" key="11">
    <source>
        <dbReference type="Pfam" id="PF16363"/>
    </source>
</evidence>
<organism evidence="12 13">
    <name type="scientific">Platanthera zijinensis</name>
    <dbReference type="NCBI Taxonomy" id="2320716"/>
    <lineage>
        <taxon>Eukaryota</taxon>
        <taxon>Viridiplantae</taxon>
        <taxon>Streptophyta</taxon>
        <taxon>Embryophyta</taxon>
        <taxon>Tracheophyta</taxon>
        <taxon>Spermatophyta</taxon>
        <taxon>Magnoliopsida</taxon>
        <taxon>Liliopsida</taxon>
        <taxon>Asparagales</taxon>
        <taxon>Orchidaceae</taxon>
        <taxon>Orchidoideae</taxon>
        <taxon>Orchideae</taxon>
        <taxon>Orchidinae</taxon>
        <taxon>Platanthera</taxon>
    </lineage>
</organism>
<dbReference type="GO" id="GO:0005737">
    <property type="term" value="C:cytoplasm"/>
    <property type="evidence" value="ECO:0007669"/>
    <property type="project" value="TreeGrafter"/>
</dbReference>
<dbReference type="Pfam" id="PF16363">
    <property type="entry name" value="GDP_Man_Dehyd"/>
    <property type="match status" value="1"/>
</dbReference>
<dbReference type="InterPro" id="IPR044516">
    <property type="entry name" value="UXS-like"/>
</dbReference>
<keyword evidence="7" id="KW-0456">Lyase</keyword>
<evidence type="ECO:0000256" key="1">
    <source>
        <dbReference type="ARBA" id="ARBA00001911"/>
    </source>
</evidence>
<comment type="caution">
    <text evidence="12">The sequence shown here is derived from an EMBL/GenBank/DDBJ whole genome shotgun (WGS) entry which is preliminary data.</text>
</comment>
<comment type="similarity">
    <text evidence="3">Belongs to the NAD(P)-dependent epimerase/dehydratase family. UDP-glucuronic acid decarboxylase subfamily.</text>
</comment>
<protein>
    <recommendedName>
        <fullName evidence="4">UDP-glucuronate decarboxylase</fullName>
        <ecNumber evidence="4">4.1.1.35</ecNumber>
    </recommendedName>
</protein>
<reference evidence="12 13" key="1">
    <citation type="journal article" date="2022" name="Nat. Plants">
        <title>Genomes of leafy and leafless Platanthera orchids illuminate the evolution of mycoheterotrophy.</title>
        <authorList>
            <person name="Li M.H."/>
            <person name="Liu K.W."/>
            <person name="Li Z."/>
            <person name="Lu H.C."/>
            <person name="Ye Q.L."/>
            <person name="Zhang D."/>
            <person name="Wang J.Y."/>
            <person name="Li Y.F."/>
            <person name="Zhong Z.M."/>
            <person name="Liu X."/>
            <person name="Yu X."/>
            <person name="Liu D.K."/>
            <person name="Tu X.D."/>
            <person name="Liu B."/>
            <person name="Hao Y."/>
            <person name="Liao X.Y."/>
            <person name="Jiang Y.T."/>
            <person name="Sun W.H."/>
            <person name="Chen J."/>
            <person name="Chen Y.Q."/>
            <person name="Ai Y."/>
            <person name="Zhai J.W."/>
            <person name="Wu S.S."/>
            <person name="Zhou Z."/>
            <person name="Hsiao Y.Y."/>
            <person name="Wu W.L."/>
            <person name="Chen Y.Y."/>
            <person name="Lin Y.F."/>
            <person name="Hsu J.L."/>
            <person name="Li C.Y."/>
            <person name="Wang Z.W."/>
            <person name="Zhao X."/>
            <person name="Zhong W.Y."/>
            <person name="Ma X.K."/>
            <person name="Ma L."/>
            <person name="Huang J."/>
            <person name="Chen G.Z."/>
            <person name="Huang M.Z."/>
            <person name="Huang L."/>
            <person name="Peng D.H."/>
            <person name="Luo Y.B."/>
            <person name="Zou S.Q."/>
            <person name="Chen S.P."/>
            <person name="Lan S."/>
            <person name="Tsai W.C."/>
            <person name="Van de Peer Y."/>
            <person name="Liu Z.J."/>
        </authorList>
    </citation>
    <scope>NUCLEOTIDE SEQUENCE [LARGE SCALE GENOMIC DNA]</scope>
    <source>
        <strain evidence="12">Lor287</strain>
    </source>
</reference>
<dbReference type="InterPro" id="IPR001509">
    <property type="entry name" value="Epimerase_deHydtase"/>
</dbReference>
<dbReference type="EMBL" id="JBBWWQ010000005">
    <property type="protein sequence ID" value="KAK8947143.1"/>
    <property type="molecule type" value="Genomic_DNA"/>
</dbReference>
<keyword evidence="6" id="KW-0520">NAD</keyword>
<dbReference type="GO" id="GO:0042732">
    <property type="term" value="P:D-xylose metabolic process"/>
    <property type="evidence" value="ECO:0007669"/>
    <property type="project" value="InterPro"/>
</dbReference>
<evidence type="ECO:0000313" key="13">
    <source>
        <dbReference type="Proteomes" id="UP001418222"/>
    </source>
</evidence>
<dbReference type="PANTHER" id="PTHR43078">
    <property type="entry name" value="UDP-GLUCURONIC ACID DECARBOXYLASE-RELATED"/>
    <property type="match status" value="1"/>
</dbReference>
<evidence type="ECO:0000313" key="12">
    <source>
        <dbReference type="EMBL" id="KAK8947143.1"/>
    </source>
</evidence>
<dbReference type="GO" id="GO:0070403">
    <property type="term" value="F:NAD+ binding"/>
    <property type="evidence" value="ECO:0007669"/>
    <property type="project" value="InterPro"/>
</dbReference>
<feature type="domain" description="NAD(P)-binding" evidence="11">
    <location>
        <begin position="181"/>
        <end position="389"/>
    </location>
</feature>
<dbReference type="Pfam" id="PF01370">
    <property type="entry name" value="Epimerase"/>
    <property type="match status" value="1"/>
</dbReference>
<comment type="pathway">
    <text evidence="2">Nucleotide-sugar biosynthesis; UDP-alpha-D-xylose biosynthesis; UDP-alpha-D-xylose from UDP-alpha-D-glucuronate: step 1/1.</text>
</comment>
<dbReference type="SUPFAM" id="SSF51735">
    <property type="entry name" value="NAD(P)-binding Rossmann-fold domains"/>
    <property type="match status" value="1"/>
</dbReference>
<keyword evidence="9" id="KW-0472">Membrane</keyword>
<sequence>MGSELIFRGHEAQTLGVSAYTPKPMKRWPSLPRPLRYLLREQRLFFLVAGMALATIVLAMTTRSTVSPAMVAGGAHLMVGMARQASITERRWPGYDAPAMSSVGGKVPLGLPRKRLRVVVTGGAGFVGSHLVDRLMERGDSVIVVDNFFTGRKENVMHHFGNPNFELIRHDVVEPLLLEHKTNVVGTLNMLGLAKRIGARFLLTSTSEVYGDPLQHPQSETYWGNVNPIGVRSCYDEGKRTAETLTMDYHRGAQVEVRIARIFNTYGPRMCIDDGRVVSNFVAQALRKEALTVYGDGKQTRSFQFVSDLVEGLMKLMEGEHVGPFNLGNPGEFTMLELAQVVQETIDPNARIEFRPNTEDDPHKRKPDISRAKEFLGWEPKVPLRKGLPLMISDFRKRIFGDHAAGADSATTAVTTTSSAV</sequence>
<dbReference type="PANTHER" id="PTHR43078:SF51">
    <property type="entry name" value="UDP-GLUCURONATE DECARBOXYLASE"/>
    <property type="match status" value="1"/>
</dbReference>
<dbReference type="InterPro" id="IPR016040">
    <property type="entry name" value="NAD(P)-bd_dom"/>
</dbReference>
<dbReference type="Gene3D" id="3.40.50.720">
    <property type="entry name" value="NAD(P)-binding Rossmann-like Domain"/>
    <property type="match status" value="2"/>
</dbReference>
<keyword evidence="9" id="KW-1133">Transmembrane helix</keyword>